<protein>
    <recommendedName>
        <fullName evidence="4">DUF2628 domain-containing protein</fullName>
    </recommendedName>
</protein>
<dbReference type="EMBL" id="WIPH01000015">
    <property type="protein sequence ID" value="MQR99161.1"/>
    <property type="molecule type" value="Genomic_DNA"/>
</dbReference>
<keyword evidence="1" id="KW-1133">Transmembrane helix</keyword>
<sequence length="139" mass="15390">MKLYIPCTKPDATGPQMPGPQMPVMVHDGFSWRVLFFGWFGLLTYGAWISALLAAASTMITLHVFMGFCSRLDLIVAIHAVLASFTAEIRLWEQRLNGRVTGTPIAAPSRDIALLRWMDQQHYAAPYGNTSPEFPCASS</sequence>
<dbReference type="Proteomes" id="UP000432209">
    <property type="component" value="Unassembled WGS sequence"/>
</dbReference>
<accession>A0A7X1VNZ2</accession>
<keyword evidence="1" id="KW-0812">Transmembrane</keyword>
<gene>
    <name evidence="2" type="ORF">GFJ39_08050</name>
</gene>
<evidence type="ECO:0000313" key="2">
    <source>
        <dbReference type="EMBL" id="MQR99161.1"/>
    </source>
</evidence>
<dbReference type="AlphaFoldDB" id="A0A7X1VNZ2"/>
<feature type="transmembrane region" description="Helical" evidence="1">
    <location>
        <begin position="34"/>
        <end position="56"/>
    </location>
</feature>
<reference evidence="2 3" key="1">
    <citation type="submission" date="2019-10" db="EMBL/GenBank/DDBJ databases">
        <title>Gluconobacter aidae sp. nov., a novel species of acetic acid bacteria isolated in Thailand.</title>
        <authorList>
            <person name="Yukphan P."/>
            <person name="Charoenyingcharoen P."/>
            <person name="Malimas S."/>
            <person name="Muramatsu Y."/>
            <person name="Nakagawa Y."/>
            <person name="Tanasupawat S."/>
            <person name="Yamada Y."/>
        </authorList>
    </citation>
    <scope>NUCLEOTIDE SEQUENCE [LARGE SCALE GENOMIC DNA]</scope>
    <source>
        <strain evidence="2 3">AC10</strain>
    </source>
</reference>
<comment type="caution">
    <text evidence="2">The sequence shown here is derived from an EMBL/GenBank/DDBJ whole genome shotgun (WGS) entry which is preliminary data.</text>
</comment>
<name>A0A7X1VNZ2_9PROT</name>
<keyword evidence="3" id="KW-1185">Reference proteome</keyword>
<evidence type="ECO:0000256" key="1">
    <source>
        <dbReference type="SAM" id="Phobius"/>
    </source>
</evidence>
<evidence type="ECO:0000313" key="3">
    <source>
        <dbReference type="Proteomes" id="UP000432209"/>
    </source>
</evidence>
<proteinExistence type="predicted"/>
<organism evidence="2 3">
    <name type="scientific">Gluconobacter aidae</name>
    <dbReference type="NCBI Taxonomy" id="2662454"/>
    <lineage>
        <taxon>Bacteria</taxon>
        <taxon>Pseudomonadati</taxon>
        <taxon>Pseudomonadota</taxon>
        <taxon>Alphaproteobacteria</taxon>
        <taxon>Acetobacterales</taxon>
        <taxon>Acetobacteraceae</taxon>
        <taxon>Gluconobacter</taxon>
    </lineage>
</organism>
<evidence type="ECO:0008006" key="4">
    <source>
        <dbReference type="Google" id="ProtNLM"/>
    </source>
</evidence>
<keyword evidence="1" id="KW-0472">Membrane</keyword>